<dbReference type="Proteomes" id="UP000251075">
    <property type="component" value="Unassembled WGS sequence"/>
</dbReference>
<dbReference type="OrthoDB" id="7360422at2"/>
<dbReference type="AlphaFoldDB" id="A0A364P2E6"/>
<name>A0A364P2E6_9PROT</name>
<evidence type="ECO:0000313" key="2">
    <source>
        <dbReference type="Proteomes" id="UP000251075"/>
    </source>
</evidence>
<comment type="caution">
    <text evidence="1">The sequence shown here is derived from an EMBL/GenBank/DDBJ whole genome shotgun (WGS) entry which is preliminary data.</text>
</comment>
<gene>
    <name evidence="1" type="ORF">CU669_03770</name>
</gene>
<keyword evidence="2" id="KW-1185">Reference proteome</keyword>
<dbReference type="RefSeq" id="WP_112142471.1">
    <property type="nucleotide sequence ID" value="NZ_PGTO01000002.1"/>
</dbReference>
<sequence length="119" mass="13132">MERPLADFAGERLVRKAPNQILALDAADQAYIRDSLHAIESAYGVAALPDVPIELMPGRTLMRLLVDLKAKMRPTNNDQREAWGRLAGAILILDTACSFANEHSKAVLRRLQGETPDPE</sequence>
<accession>A0A364P2E6</accession>
<organism evidence="1 2">
    <name type="scientific">Paramagnetospirillum kuznetsovii</name>
    <dbReference type="NCBI Taxonomy" id="2053833"/>
    <lineage>
        <taxon>Bacteria</taxon>
        <taxon>Pseudomonadati</taxon>
        <taxon>Pseudomonadota</taxon>
        <taxon>Alphaproteobacteria</taxon>
        <taxon>Rhodospirillales</taxon>
        <taxon>Magnetospirillaceae</taxon>
        <taxon>Paramagnetospirillum</taxon>
    </lineage>
</organism>
<evidence type="ECO:0000313" key="1">
    <source>
        <dbReference type="EMBL" id="RAU23275.1"/>
    </source>
</evidence>
<dbReference type="EMBL" id="PGTO01000002">
    <property type="protein sequence ID" value="RAU23275.1"/>
    <property type="molecule type" value="Genomic_DNA"/>
</dbReference>
<reference evidence="1 2" key="1">
    <citation type="submission" date="2017-11" db="EMBL/GenBank/DDBJ databases">
        <title>Draft genome sequence of magnetotactic bacterium Magnetospirillum kuznetsovii LBB-42.</title>
        <authorList>
            <person name="Grouzdev D.S."/>
            <person name="Rysina M.S."/>
            <person name="Baslerov R.V."/>
            <person name="Koziaeva V."/>
        </authorList>
    </citation>
    <scope>NUCLEOTIDE SEQUENCE [LARGE SCALE GENOMIC DNA]</scope>
    <source>
        <strain evidence="1 2">LBB-42</strain>
    </source>
</reference>
<proteinExistence type="predicted"/>
<protein>
    <submittedName>
        <fullName evidence="1">Uncharacterized protein</fullName>
    </submittedName>
</protein>